<comment type="caution">
    <text evidence="1">The sequence shown here is derived from an EMBL/GenBank/DDBJ whole genome shotgun (WGS) entry which is preliminary data.</text>
</comment>
<sequence>MEPKTTFVHQLEEKTLRSLTLTVKTSQRENRAHKALE</sequence>
<evidence type="ECO:0000313" key="2">
    <source>
        <dbReference type="Proteomes" id="UP001184376"/>
    </source>
</evidence>
<keyword evidence="2" id="KW-1185">Reference proteome</keyword>
<evidence type="ECO:0000313" key="1">
    <source>
        <dbReference type="EMBL" id="MDR6443911.1"/>
    </source>
</evidence>
<proteinExistence type="predicted"/>
<protein>
    <submittedName>
        <fullName evidence="1">Uncharacterized protein</fullName>
    </submittedName>
</protein>
<reference evidence="1" key="1">
    <citation type="submission" date="2023-07" db="EMBL/GenBank/DDBJ databases">
        <title>Sorghum-associated microbial communities from plants grown in Nebraska, USA.</title>
        <authorList>
            <person name="Schachtman D."/>
        </authorList>
    </citation>
    <scope>NUCLEOTIDE SEQUENCE</scope>
    <source>
        <strain evidence="1">DS1280</strain>
    </source>
</reference>
<accession>A0ACC6J2B8</accession>
<organism evidence="1 2">
    <name type="scientific">Chryseobacterium bernardetii</name>
    <dbReference type="NCBI Taxonomy" id="1241978"/>
    <lineage>
        <taxon>Bacteria</taxon>
        <taxon>Pseudomonadati</taxon>
        <taxon>Bacteroidota</taxon>
        <taxon>Flavobacteriia</taxon>
        <taxon>Flavobacteriales</taxon>
        <taxon>Weeksellaceae</taxon>
        <taxon>Chryseobacterium group</taxon>
        <taxon>Chryseobacterium</taxon>
    </lineage>
</organism>
<dbReference type="Proteomes" id="UP001184376">
    <property type="component" value="Unassembled WGS sequence"/>
</dbReference>
<gene>
    <name evidence="1" type="ORF">J2795_004666</name>
</gene>
<name>A0ACC6J2B8_9FLAO</name>
<dbReference type="EMBL" id="JAVDRG010000023">
    <property type="protein sequence ID" value="MDR6443911.1"/>
    <property type="molecule type" value="Genomic_DNA"/>
</dbReference>